<protein>
    <recommendedName>
        <fullName evidence="1">Cytochrome oxidase subunit II copper A binding domain-containing protein</fullName>
    </recommendedName>
</protein>
<dbReference type="InterPro" id="IPR002429">
    <property type="entry name" value="CcO_II-like_C"/>
</dbReference>
<reference evidence="2" key="1">
    <citation type="submission" date="2013-09" db="EMBL/GenBank/DDBJ databases">
        <authorList>
            <person name="Torriani S.F.F."/>
            <person name="Penselin D."/>
            <person name="Knogge W."/>
            <person name="Felder M."/>
            <person name="Taudien S."/>
            <person name="Platzer M."/>
            <person name="McDonald B.A."/>
            <person name="Brunner P.C."/>
        </authorList>
    </citation>
    <scope>NUCLEOTIDE SEQUENCE</scope>
</reference>
<proteinExistence type="predicted"/>
<evidence type="ECO:0000259" key="1">
    <source>
        <dbReference type="Pfam" id="PF00116"/>
    </source>
</evidence>
<sequence>MLEVDNRVILPESTDLRFIIKAADVINSSSACTSSLGDELGKLPHDYSNHFDSLKYKITEQPQLRCTTQTRFSVYSQQIPVRMQWTSPEQVVLHQKLISLPETKYTLMQNRHHSFRMYHESSLSMGPIQAIPRLISDLNAA</sequence>
<name>V5W5X7_9HELO</name>
<feature type="domain" description="Cytochrome oxidase subunit II copper A binding" evidence="1">
    <location>
        <begin position="1"/>
        <end position="31"/>
    </location>
</feature>
<organism evidence="2">
    <name type="scientific">Rhynchosporium agropyri</name>
    <dbReference type="NCBI Taxonomy" id="914238"/>
    <lineage>
        <taxon>Eukaryota</taxon>
        <taxon>Fungi</taxon>
        <taxon>Dikarya</taxon>
        <taxon>Ascomycota</taxon>
        <taxon>Pezizomycotina</taxon>
        <taxon>Leotiomycetes</taxon>
        <taxon>Helotiales</taxon>
        <taxon>Ploettnerulaceae</taxon>
        <taxon>Rhynchosporium</taxon>
    </lineage>
</organism>
<dbReference type="GO" id="GO:0005507">
    <property type="term" value="F:copper ion binding"/>
    <property type="evidence" value="ECO:0007669"/>
    <property type="project" value="InterPro"/>
</dbReference>
<accession>V5W5X7</accession>
<geneLocation type="mitochondrion" evidence="2"/>
<gene>
    <name evidence="2" type="primary">cox2i2</name>
</gene>
<dbReference type="Pfam" id="PF00116">
    <property type="entry name" value="COX2"/>
    <property type="match status" value="1"/>
</dbReference>
<dbReference type="RefSeq" id="YP_008965327.1">
    <property type="nucleotide sequence ID" value="NC_023125.1"/>
</dbReference>
<dbReference type="GO" id="GO:0004129">
    <property type="term" value="F:cytochrome-c oxidase activity"/>
    <property type="evidence" value="ECO:0007669"/>
    <property type="project" value="InterPro"/>
</dbReference>
<dbReference type="GO" id="GO:0016020">
    <property type="term" value="C:membrane"/>
    <property type="evidence" value="ECO:0007669"/>
    <property type="project" value="InterPro"/>
</dbReference>
<evidence type="ECO:0000313" key="2">
    <source>
        <dbReference type="EMBL" id="AHC02326.1"/>
    </source>
</evidence>
<reference evidence="2" key="2">
    <citation type="journal article" date="2014" name="Fungal Genet. Biol.">
        <title>Comparative analysis of mitochondrial genomes from closely related Rhynchosporium species reveals extensive intron invasion.</title>
        <authorList>
            <person name="Torriani S.F."/>
            <person name="Penselin D."/>
            <person name="Knogge W."/>
            <person name="Felder M."/>
            <person name="Taudien S."/>
            <person name="Platzer M."/>
            <person name="McDonald B.A."/>
            <person name="Brunner P.C."/>
        </authorList>
    </citation>
    <scope>NUCLEOTIDE SEQUENCE</scope>
</reference>
<dbReference type="AlphaFoldDB" id="V5W5X7"/>
<keyword evidence="2" id="KW-0496">Mitochondrion</keyword>
<dbReference type="EMBL" id="KF650572">
    <property type="protein sequence ID" value="AHC02326.1"/>
    <property type="molecule type" value="Genomic_DNA"/>
</dbReference>
<dbReference type="GeneID" id="17963541"/>